<dbReference type="InterPro" id="IPR000612">
    <property type="entry name" value="PMP3"/>
</dbReference>
<dbReference type="OrthoDB" id="2802411at2759"/>
<comment type="caution">
    <text evidence="7">The sequence shown here is derived from an EMBL/GenBank/DDBJ whole genome shotgun (WGS) entry which is preliminary data.</text>
</comment>
<comment type="similarity">
    <text evidence="2">Belongs to the UPF0057 (PMP3) family.</text>
</comment>
<keyword evidence="5 6" id="KW-0472">Membrane</keyword>
<evidence type="ECO:0000313" key="8">
    <source>
        <dbReference type="Proteomes" id="UP000813824"/>
    </source>
</evidence>
<dbReference type="PANTHER" id="PTHR21659:SF112">
    <property type="entry name" value="PROTEIN SNA2-RELATED"/>
    <property type="match status" value="1"/>
</dbReference>
<evidence type="ECO:0000256" key="6">
    <source>
        <dbReference type="SAM" id="Phobius"/>
    </source>
</evidence>
<dbReference type="Pfam" id="PF01679">
    <property type="entry name" value="Pmp3"/>
    <property type="match status" value="1"/>
</dbReference>
<dbReference type="PANTHER" id="PTHR21659">
    <property type="entry name" value="HYDROPHOBIC PROTEIN RCI2 LOW TEMPERATURE AND SALT RESPONSIVE PROTEIN LTI6 -RELATED"/>
    <property type="match status" value="1"/>
</dbReference>
<gene>
    <name evidence="7" type="ORF">BXZ70DRAFT_1012158</name>
</gene>
<dbReference type="AlphaFoldDB" id="A0A8K0XKT4"/>
<evidence type="ECO:0000256" key="5">
    <source>
        <dbReference type="ARBA" id="ARBA00023136"/>
    </source>
</evidence>
<organism evidence="7 8">
    <name type="scientific">Cristinia sonorae</name>
    <dbReference type="NCBI Taxonomy" id="1940300"/>
    <lineage>
        <taxon>Eukaryota</taxon>
        <taxon>Fungi</taxon>
        <taxon>Dikarya</taxon>
        <taxon>Basidiomycota</taxon>
        <taxon>Agaricomycotina</taxon>
        <taxon>Agaricomycetes</taxon>
        <taxon>Agaricomycetidae</taxon>
        <taxon>Agaricales</taxon>
        <taxon>Pleurotineae</taxon>
        <taxon>Stephanosporaceae</taxon>
        <taxon>Cristinia</taxon>
    </lineage>
</organism>
<comment type="subcellular location">
    <subcellularLocation>
        <location evidence="1">Membrane</location>
    </subcellularLocation>
</comment>
<dbReference type="Proteomes" id="UP000813824">
    <property type="component" value="Unassembled WGS sequence"/>
</dbReference>
<evidence type="ECO:0000256" key="4">
    <source>
        <dbReference type="ARBA" id="ARBA00022989"/>
    </source>
</evidence>
<protein>
    <submittedName>
        <fullName evidence="7">Uncharacterized protein</fullName>
    </submittedName>
</protein>
<evidence type="ECO:0000313" key="7">
    <source>
        <dbReference type="EMBL" id="KAH8083309.1"/>
    </source>
</evidence>
<evidence type="ECO:0000256" key="3">
    <source>
        <dbReference type="ARBA" id="ARBA00022692"/>
    </source>
</evidence>
<keyword evidence="8" id="KW-1185">Reference proteome</keyword>
<evidence type="ECO:0000256" key="2">
    <source>
        <dbReference type="ARBA" id="ARBA00009530"/>
    </source>
</evidence>
<feature type="transmembrane region" description="Helical" evidence="6">
    <location>
        <begin position="12"/>
        <end position="27"/>
    </location>
</feature>
<feature type="transmembrane region" description="Helical" evidence="6">
    <location>
        <begin position="39"/>
        <end position="57"/>
    </location>
</feature>
<name>A0A8K0XKT4_9AGAR</name>
<accession>A0A8K0XKT4</accession>
<dbReference type="EMBL" id="JAEVFJ010000048">
    <property type="protein sequence ID" value="KAH8083309.1"/>
    <property type="molecule type" value="Genomic_DNA"/>
</dbReference>
<proteinExistence type="inferred from homology"/>
<dbReference type="GO" id="GO:0016020">
    <property type="term" value="C:membrane"/>
    <property type="evidence" value="ECO:0007669"/>
    <property type="project" value="UniProtKB-SubCell"/>
</dbReference>
<keyword evidence="4 6" id="KW-1133">Transmembrane helix</keyword>
<reference evidence="7" key="1">
    <citation type="journal article" date="2021" name="New Phytol.">
        <title>Evolutionary innovations through gain and loss of genes in the ectomycorrhizal Boletales.</title>
        <authorList>
            <person name="Wu G."/>
            <person name="Miyauchi S."/>
            <person name="Morin E."/>
            <person name="Kuo A."/>
            <person name="Drula E."/>
            <person name="Varga T."/>
            <person name="Kohler A."/>
            <person name="Feng B."/>
            <person name="Cao Y."/>
            <person name="Lipzen A."/>
            <person name="Daum C."/>
            <person name="Hundley H."/>
            <person name="Pangilinan J."/>
            <person name="Johnson J."/>
            <person name="Barry K."/>
            <person name="LaButti K."/>
            <person name="Ng V."/>
            <person name="Ahrendt S."/>
            <person name="Min B."/>
            <person name="Choi I.G."/>
            <person name="Park H."/>
            <person name="Plett J.M."/>
            <person name="Magnuson J."/>
            <person name="Spatafora J.W."/>
            <person name="Nagy L.G."/>
            <person name="Henrissat B."/>
            <person name="Grigoriev I.V."/>
            <person name="Yang Z.L."/>
            <person name="Xu J."/>
            <person name="Martin F.M."/>
        </authorList>
    </citation>
    <scope>NUCLEOTIDE SEQUENCE</scope>
    <source>
        <strain evidence="7">KKN 215</strain>
    </source>
</reference>
<sequence>MTKVVSPTSDVLLYFLAIFVPPVPVFFKRGFAADFWINILLWFLGWIPGVIHAWYIISKSEGAM</sequence>
<evidence type="ECO:0000256" key="1">
    <source>
        <dbReference type="ARBA" id="ARBA00004370"/>
    </source>
</evidence>
<keyword evidence="3 6" id="KW-0812">Transmembrane</keyword>